<protein>
    <submittedName>
        <fullName evidence="2">Uncharacterized protein</fullName>
    </submittedName>
</protein>
<organism evidence="2 3">
    <name type="scientific">Durusdinium trenchii</name>
    <dbReference type="NCBI Taxonomy" id="1381693"/>
    <lineage>
        <taxon>Eukaryota</taxon>
        <taxon>Sar</taxon>
        <taxon>Alveolata</taxon>
        <taxon>Dinophyceae</taxon>
        <taxon>Suessiales</taxon>
        <taxon>Symbiodiniaceae</taxon>
        <taxon>Durusdinium</taxon>
    </lineage>
</organism>
<feature type="region of interest" description="Disordered" evidence="1">
    <location>
        <begin position="54"/>
        <end position="81"/>
    </location>
</feature>
<evidence type="ECO:0000313" key="2">
    <source>
        <dbReference type="EMBL" id="CAK9019452.1"/>
    </source>
</evidence>
<evidence type="ECO:0000313" key="3">
    <source>
        <dbReference type="Proteomes" id="UP001642484"/>
    </source>
</evidence>
<reference evidence="2 3" key="1">
    <citation type="submission" date="2024-02" db="EMBL/GenBank/DDBJ databases">
        <authorList>
            <person name="Chen Y."/>
            <person name="Shah S."/>
            <person name="Dougan E. K."/>
            <person name="Thang M."/>
            <person name="Chan C."/>
        </authorList>
    </citation>
    <scope>NUCLEOTIDE SEQUENCE [LARGE SCALE GENOMIC DNA]</scope>
</reference>
<gene>
    <name evidence="2" type="ORF">CCMP2556_LOCUS13662</name>
</gene>
<keyword evidence="3" id="KW-1185">Reference proteome</keyword>
<evidence type="ECO:0000256" key="1">
    <source>
        <dbReference type="SAM" id="MobiDB-lite"/>
    </source>
</evidence>
<accession>A0ABP0JY73</accession>
<comment type="caution">
    <text evidence="2">The sequence shown here is derived from an EMBL/GenBank/DDBJ whole genome shotgun (WGS) entry which is preliminary data.</text>
</comment>
<dbReference type="Proteomes" id="UP001642484">
    <property type="component" value="Unassembled WGS sequence"/>
</dbReference>
<dbReference type="EMBL" id="CAXAMN010006858">
    <property type="protein sequence ID" value="CAK9019452.1"/>
    <property type="molecule type" value="Genomic_DNA"/>
</dbReference>
<name>A0ABP0JY73_9DINO</name>
<proteinExistence type="predicted"/>
<sequence>MLGSLSQAPIPQFFCSQLGLLSRVPPAPLAPPRSALEMLDSGLLSVAAARKPEDVFQQDSVPPEPEVKGAAEDSEDDQDFKNLKTPRRSFYTWVSHLPSGVPKPPSFRMHAQHVMCFKEFLEDVEECPGMLEVLVARARQRLQH</sequence>